<keyword evidence="2" id="KW-1185">Reference proteome</keyword>
<dbReference type="Proteomes" id="UP000248423">
    <property type="component" value="Unassembled WGS sequence"/>
</dbReference>
<evidence type="ECO:0000313" key="1">
    <source>
        <dbReference type="EMBL" id="PYI00808.1"/>
    </source>
</evidence>
<evidence type="ECO:0000313" key="2">
    <source>
        <dbReference type="Proteomes" id="UP000248423"/>
    </source>
</evidence>
<sequence>MENPEARFGYRMHQLGHQIRQRKRSDAWIVRSVVQYGRLGLSLESASPNQAPDMIHTHWARSTGCTYARRSGRPRT</sequence>
<name>A0A319E2V9_ASPSB</name>
<gene>
    <name evidence="1" type="ORF">BO78DRAFT_33452</name>
</gene>
<proteinExistence type="predicted"/>
<organism evidence="1 2">
    <name type="scientific">Aspergillus sclerotiicarbonarius (strain CBS 121057 / IBT 28362)</name>
    <dbReference type="NCBI Taxonomy" id="1448318"/>
    <lineage>
        <taxon>Eukaryota</taxon>
        <taxon>Fungi</taxon>
        <taxon>Dikarya</taxon>
        <taxon>Ascomycota</taxon>
        <taxon>Pezizomycotina</taxon>
        <taxon>Eurotiomycetes</taxon>
        <taxon>Eurotiomycetidae</taxon>
        <taxon>Eurotiales</taxon>
        <taxon>Aspergillaceae</taxon>
        <taxon>Aspergillus</taxon>
        <taxon>Aspergillus subgen. Circumdati</taxon>
    </lineage>
</organism>
<protein>
    <submittedName>
        <fullName evidence="1">Uncharacterized protein</fullName>
    </submittedName>
</protein>
<dbReference type="AlphaFoldDB" id="A0A319E2V9"/>
<accession>A0A319E2V9</accession>
<dbReference type="EMBL" id="KZ826434">
    <property type="protein sequence ID" value="PYI00808.1"/>
    <property type="molecule type" value="Genomic_DNA"/>
</dbReference>
<reference evidence="1 2" key="1">
    <citation type="submission" date="2018-02" db="EMBL/GenBank/DDBJ databases">
        <title>The genomes of Aspergillus section Nigri reveals drivers in fungal speciation.</title>
        <authorList>
            <consortium name="DOE Joint Genome Institute"/>
            <person name="Vesth T.C."/>
            <person name="Nybo J."/>
            <person name="Theobald S."/>
            <person name="Brandl J."/>
            <person name="Frisvad J.C."/>
            <person name="Nielsen K.F."/>
            <person name="Lyhne E.K."/>
            <person name="Kogle M.E."/>
            <person name="Kuo A."/>
            <person name="Riley R."/>
            <person name="Clum A."/>
            <person name="Nolan M."/>
            <person name="Lipzen A."/>
            <person name="Salamov A."/>
            <person name="Henrissat B."/>
            <person name="Wiebenga A."/>
            <person name="De vries R.P."/>
            <person name="Grigoriev I.V."/>
            <person name="Mortensen U.H."/>
            <person name="Andersen M.R."/>
            <person name="Baker S.E."/>
        </authorList>
    </citation>
    <scope>NUCLEOTIDE SEQUENCE [LARGE SCALE GENOMIC DNA]</scope>
    <source>
        <strain evidence="1 2">CBS 121057</strain>
    </source>
</reference>
<dbReference type="VEuPathDB" id="FungiDB:BO78DRAFT_33452"/>